<feature type="chain" id="PRO_5042193907" evidence="10">
    <location>
        <begin position="20"/>
        <end position="651"/>
    </location>
</feature>
<accession>A0AAD8A5G9</accession>
<evidence type="ECO:0000256" key="10">
    <source>
        <dbReference type="SAM" id="SignalP"/>
    </source>
</evidence>
<dbReference type="PANTHER" id="PTHR42643">
    <property type="entry name" value="IONOTROPIC RECEPTOR 20A-RELATED"/>
    <property type="match status" value="1"/>
</dbReference>
<dbReference type="GO" id="GO:0015276">
    <property type="term" value="F:ligand-gated monoatomic ion channel activity"/>
    <property type="evidence" value="ECO:0007669"/>
    <property type="project" value="InterPro"/>
</dbReference>
<evidence type="ECO:0000313" key="13">
    <source>
        <dbReference type="EMBL" id="KAJ9592112.1"/>
    </source>
</evidence>
<feature type="domain" description="Ionotropic glutamate receptor C-terminal" evidence="11">
    <location>
        <begin position="393"/>
        <end position="623"/>
    </location>
</feature>
<evidence type="ECO:0000256" key="1">
    <source>
        <dbReference type="ARBA" id="ARBA00004651"/>
    </source>
</evidence>
<dbReference type="InterPro" id="IPR001320">
    <property type="entry name" value="Iontro_rcpt_C"/>
</dbReference>
<evidence type="ECO:0000256" key="6">
    <source>
        <dbReference type="ARBA" id="ARBA00023136"/>
    </source>
</evidence>
<feature type="domain" description="Putative ionotropic receptor ligand binding" evidence="12">
    <location>
        <begin position="130"/>
        <end position="234"/>
    </location>
</feature>
<keyword evidence="14" id="KW-1185">Reference proteome</keyword>
<keyword evidence="3" id="KW-1003">Cell membrane</keyword>
<name>A0AAD8A5G9_DIPPU</name>
<feature type="transmembrane region" description="Helical" evidence="9">
    <location>
        <begin position="423"/>
        <end position="448"/>
    </location>
</feature>
<sequence>MFYLMFISCLFFTSAKLQGYLMTKCMLTICNDHLEHGSNIIVLMPNHIYLNQVSNVSDKENYKSEEFYLLKKLHDLLLFPMLINSPNTSLAENIKCTIRRPVYILILNNSKEDIFTVLHSYLDNLESMDCLNRRANFLISLFSARIKENFEELIGSIFVELRKWNIINIVVVMKHVLTANKTNELNTEILDLYSWFPYEKPGVCLELKHITKVNTCSNGILQHNMSLFISRISNNLHGCPITAAITYSPLSVEPKKITYGNGTEKMIFEDGWELKFWKIVVHSLNLSEVYVLSSWDFYENGSAGGLKGLIISHRADIGFGSWPLLWRNIEILDPTVAVLRNELVWLVPCAQAHARWTGIFKVFSTQVWLLGALVTSLSASILAYLAKNTDVVYASFHRCIMGFFAILLGISVDVIPKKTDLRILFFSWVIFGMCMNTVFQCFLTTFLIMPNYQPQINSIDELLNCGLEYGYDSIAEVLLMNSDDYRAAEIKRKHINVPEGNVSFTRVAYERDFCYLFSKPFIEYILANNFLDENGEPKICLMDEIFFGFINVFYMQKGHPLFEKINHKFMSILEAGVMNLIVKRDMEKQKLHAAVRGVHRFGDDYSSLNLNNVRGIFIIFIFGHLIAFISFASEIIYSQFLRKIKKYIYFI</sequence>
<dbReference type="EMBL" id="JASPKZ010003845">
    <property type="protein sequence ID" value="KAJ9592112.1"/>
    <property type="molecule type" value="Genomic_DNA"/>
</dbReference>
<evidence type="ECO:0000259" key="12">
    <source>
        <dbReference type="Pfam" id="PF24061"/>
    </source>
</evidence>
<dbReference type="SUPFAM" id="SSF53850">
    <property type="entry name" value="Periplasmic binding protein-like II"/>
    <property type="match status" value="1"/>
</dbReference>
<evidence type="ECO:0000256" key="9">
    <source>
        <dbReference type="SAM" id="Phobius"/>
    </source>
</evidence>
<dbReference type="InterPro" id="IPR052192">
    <property type="entry name" value="Insect_Ionotropic_Sensory_Rcpt"/>
</dbReference>
<evidence type="ECO:0000256" key="3">
    <source>
        <dbReference type="ARBA" id="ARBA00022475"/>
    </source>
</evidence>
<dbReference type="GO" id="GO:0005886">
    <property type="term" value="C:plasma membrane"/>
    <property type="evidence" value="ECO:0007669"/>
    <property type="project" value="UniProtKB-SubCell"/>
</dbReference>
<keyword evidence="4 9" id="KW-0812">Transmembrane</keyword>
<reference evidence="13" key="2">
    <citation type="submission" date="2023-05" db="EMBL/GenBank/DDBJ databases">
        <authorList>
            <person name="Fouks B."/>
        </authorList>
    </citation>
    <scope>NUCLEOTIDE SEQUENCE</scope>
    <source>
        <strain evidence="13">Stay&amp;Tobe</strain>
        <tissue evidence="13">Testes</tissue>
    </source>
</reference>
<comment type="caution">
    <text evidence="13">The sequence shown here is derived from an EMBL/GenBank/DDBJ whole genome shotgun (WGS) entry which is preliminary data.</text>
</comment>
<keyword evidence="8" id="KW-0325">Glycoprotein</keyword>
<dbReference type="GO" id="GO:0050906">
    <property type="term" value="P:detection of stimulus involved in sensory perception"/>
    <property type="evidence" value="ECO:0007669"/>
    <property type="project" value="UniProtKB-ARBA"/>
</dbReference>
<keyword evidence="10" id="KW-0732">Signal</keyword>
<feature type="transmembrane region" description="Helical" evidence="9">
    <location>
        <begin position="367"/>
        <end position="385"/>
    </location>
</feature>
<protein>
    <submittedName>
        <fullName evidence="13">Uncharacterized protein</fullName>
    </submittedName>
</protein>
<dbReference type="PANTHER" id="PTHR42643:SF30">
    <property type="entry name" value="IONOTROPIC RECEPTOR 40A-RELATED"/>
    <property type="match status" value="1"/>
</dbReference>
<dbReference type="Gene3D" id="1.10.287.70">
    <property type="match status" value="1"/>
</dbReference>
<evidence type="ECO:0000256" key="7">
    <source>
        <dbReference type="ARBA" id="ARBA00023170"/>
    </source>
</evidence>
<dbReference type="Pfam" id="PF24061">
    <property type="entry name" value="LBD_receptor"/>
    <property type="match status" value="1"/>
</dbReference>
<proteinExistence type="inferred from homology"/>
<evidence type="ECO:0000259" key="11">
    <source>
        <dbReference type="Pfam" id="PF00060"/>
    </source>
</evidence>
<keyword evidence="5 9" id="KW-1133">Transmembrane helix</keyword>
<evidence type="ECO:0000313" key="14">
    <source>
        <dbReference type="Proteomes" id="UP001233999"/>
    </source>
</evidence>
<dbReference type="Pfam" id="PF00060">
    <property type="entry name" value="Lig_chan"/>
    <property type="match status" value="1"/>
</dbReference>
<feature type="transmembrane region" description="Helical" evidence="9">
    <location>
        <begin position="615"/>
        <end position="637"/>
    </location>
</feature>
<comment type="subcellular location">
    <subcellularLocation>
        <location evidence="1">Cell membrane</location>
        <topology evidence="1">Multi-pass membrane protein</topology>
    </subcellularLocation>
</comment>
<evidence type="ECO:0000256" key="8">
    <source>
        <dbReference type="ARBA" id="ARBA00023180"/>
    </source>
</evidence>
<feature type="signal peptide" evidence="10">
    <location>
        <begin position="1"/>
        <end position="19"/>
    </location>
</feature>
<evidence type="ECO:0000256" key="5">
    <source>
        <dbReference type="ARBA" id="ARBA00022989"/>
    </source>
</evidence>
<evidence type="ECO:0000256" key="4">
    <source>
        <dbReference type="ARBA" id="ARBA00022692"/>
    </source>
</evidence>
<dbReference type="AlphaFoldDB" id="A0AAD8A5G9"/>
<comment type="similarity">
    <text evidence="2">Belongs to the glutamate-gated ion channel (TC 1.A.10.1) family.</text>
</comment>
<dbReference type="InterPro" id="IPR056198">
    <property type="entry name" value="LBD_receptor"/>
</dbReference>
<dbReference type="Proteomes" id="UP001233999">
    <property type="component" value="Unassembled WGS sequence"/>
</dbReference>
<feature type="transmembrane region" description="Helical" evidence="9">
    <location>
        <begin position="392"/>
        <end position="411"/>
    </location>
</feature>
<gene>
    <name evidence="13" type="ORF">L9F63_001340</name>
</gene>
<evidence type="ECO:0000256" key="2">
    <source>
        <dbReference type="ARBA" id="ARBA00008685"/>
    </source>
</evidence>
<reference evidence="13" key="1">
    <citation type="journal article" date="2023" name="IScience">
        <title>Live-bearing cockroach genome reveals convergent evolutionary mechanisms linked to viviparity in insects and beyond.</title>
        <authorList>
            <person name="Fouks B."/>
            <person name="Harrison M.C."/>
            <person name="Mikhailova A.A."/>
            <person name="Marchal E."/>
            <person name="English S."/>
            <person name="Carruthers M."/>
            <person name="Jennings E.C."/>
            <person name="Chiamaka E.L."/>
            <person name="Frigard R.A."/>
            <person name="Pippel M."/>
            <person name="Attardo G.M."/>
            <person name="Benoit J.B."/>
            <person name="Bornberg-Bauer E."/>
            <person name="Tobe S.S."/>
        </authorList>
    </citation>
    <scope>NUCLEOTIDE SEQUENCE</scope>
    <source>
        <strain evidence="13">Stay&amp;Tobe</strain>
    </source>
</reference>
<keyword evidence="7" id="KW-0675">Receptor</keyword>
<organism evidence="13 14">
    <name type="scientific">Diploptera punctata</name>
    <name type="common">Pacific beetle cockroach</name>
    <dbReference type="NCBI Taxonomy" id="6984"/>
    <lineage>
        <taxon>Eukaryota</taxon>
        <taxon>Metazoa</taxon>
        <taxon>Ecdysozoa</taxon>
        <taxon>Arthropoda</taxon>
        <taxon>Hexapoda</taxon>
        <taxon>Insecta</taxon>
        <taxon>Pterygota</taxon>
        <taxon>Neoptera</taxon>
        <taxon>Polyneoptera</taxon>
        <taxon>Dictyoptera</taxon>
        <taxon>Blattodea</taxon>
        <taxon>Blaberoidea</taxon>
        <taxon>Blaberidae</taxon>
        <taxon>Diplopterinae</taxon>
        <taxon>Diploptera</taxon>
    </lineage>
</organism>
<keyword evidence="6 9" id="KW-0472">Membrane</keyword>